<sequence>MRSQRFTDILTSAKRHTDNGTAPRWTSLTKHPETFSPQPTARPNPPPVILGGDFDRALAKVYTLKDVLGDGDSPYHISRWQPPTLYPVDSHEDLWLLLFGSHSHPIAKVYAHPYKFYSRGVELETWRLYGKRPLKSISKFVPYLDCIPYTYNYWRGAASRRTLADLLQRGTFRVYSGADILPAPSESKFLDFPMVGQVLQPVTRQFAQRWAKGGYTYPEGEETVKLDVVLCHYWKQMTYVERSQHLTNREHSLLAAYYAIPALRQLKPNSLIYHADAPIYGG</sequence>
<name>A0A9X9E571_9CAUD</name>
<keyword evidence="3" id="KW-1185">Reference proteome</keyword>
<feature type="compositionally biased region" description="Polar residues" evidence="1">
    <location>
        <begin position="1"/>
        <end position="10"/>
    </location>
</feature>
<feature type="compositionally biased region" description="Polar residues" evidence="1">
    <location>
        <begin position="24"/>
        <end position="39"/>
    </location>
</feature>
<accession>A0A9X9E571</accession>
<evidence type="ECO:0000256" key="1">
    <source>
        <dbReference type="SAM" id="MobiDB-lite"/>
    </source>
</evidence>
<evidence type="ECO:0000313" key="2">
    <source>
        <dbReference type="EMBL" id="UOL49066.1"/>
    </source>
</evidence>
<feature type="region of interest" description="Disordered" evidence="1">
    <location>
        <begin position="1"/>
        <end position="46"/>
    </location>
</feature>
<protein>
    <submittedName>
        <fullName evidence="2">Uncharacterized protein</fullName>
    </submittedName>
</protein>
<organism evidence="2 3">
    <name type="scientific">Leptolyngbya phage Lbo240-yong1</name>
    <dbReference type="NCBI Taxonomy" id="2928836"/>
    <lineage>
        <taxon>Viruses</taxon>
        <taxon>Duplodnaviria</taxon>
        <taxon>Heunggongvirae</taxon>
        <taxon>Uroviricota</taxon>
        <taxon>Caudoviricetes</taxon>
        <taxon>Saffermanviridae</taxon>
        <taxon>Wumpquatrovirus</taxon>
        <taxon>Wumpquatrovirus Lbo240yong1</taxon>
    </lineage>
</organism>
<evidence type="ECO:0000313" key="3">
    <source>
        <dbReference type="Proteomes" id="UP001164278"/>
    </source>
</evidence>
<dbReference type="EMBL" id="OM897575">
    <property type="protein sequence ID" value="UOL49066.1"/>
    <property type="molecule type" value="Genomic_DNA"/>
</dbReference>
<proteinExistence type="predicted"/>
<dbReference type="Proteomes" id="UP001164278">
    <property type="component" value="Segment"/>
</dbReference>
<reference evidence="2" key="1">
    <citation type="submission" date="2022-03" db="EMBL/GenBank/DDBJ databases">
        <authorList>
            <person name="Li D."/>
            <person name="Zhou Q."/>
            <person name="Cai R."/>
            <person name="Wang F."/>
            <person name="Qian M."/>
            <person name="Liu W."/>
            <person name="Pan L."/>
            <person name="Lin W."/>
            <person name="Tong Y."/>
            <person name="Cao L."/>
        </authorList>
    </citation>
    <scope>NUCLEOTIDE SEQUENCE</scope>
</reference>